<dbReference type="EMBL" id="GBRH01247242">
    <property type="protein sequence ID" value="JAD50653.1"/>
    <property type="molecule type" value="Transcribed_RNA"/>
</dbReference>
<proteinExistence type="predicted"/>
<reference evidence="1" key="1">
    <citation type="submission" date="2014-09" db="EMBL/GenBank/DDBJ databases">
        <authorList>
            <person name="Magalhaes I.L.F."/>
            <person name="Oliveira U."/>
            <person name="Santos F.R."/>
            <person name="Vidigal T.H.D.A."/>
            <person name="Brescovit A.D."/>
            <person name="Santos A.J."/>
        </authorList>
    </citation>
    <scope>NUCLEOTIDE SEQUENCE</scope>
    <source>
        <tissue evidence="1">Shoot tissue taken approximately 20 cm above the soil surface</tissue>
    </source>
</reference>
<name>A0A0A9ALE0_ARUDO</name>
<reference evidence="1" key="2">
    <citation type="journal article" date="2015" name="Data Brief">
        <title>Shoot transcriptome of the giant reed, Arundo donax.</title>
        <authorList>
            <person name="Barrero R.A."/>
            <person name="Guerrero F.D."/>
            <person name="Moolhuijzen P."/>
            <person name="Goolsby J.A."/>
            <person name="Tidwell J."/>
            <person name="Bellgard S.E."/>
            <person name="Bellgard M.I."/>
        </authorList>
    </citation>
    <scope>NUCLEOTIDE SEQUENCE</scope>
    <source>
        <tissue evidence="1">Shoot tissue taken approximately 20 cm above the soil surface</tissue>
    </source>
</reference>
<evidence type="ECO:0000313" key="1">
    <source>
        <dbReference type="EMBL" id="JAD50653.1"/>
    </source>
</evidence>
<organism evidence="1">
    <name type="scientific">Arundo donax</name>
    <name type="common">Giant reed</name>
    <name type="synonym">Donax arundinaceus</name>
    <dbReference type="NCBI Taxonomy" id="35708"/>
    <lineage>
        <taxon>Eukaryota</taxon>
        <taxon>Viridiplantae</taxon>
        <taxon>Streptophyta</taxon>
        <taxon>Embryophyta</taxon>
        <taxon>Tracheophyta</taxon>
        <taxon>Spermatophyta</taxon>
        <taxon>Magnoliopsida</taxon>
        <taxon>Liliopsida</taxon>
        <taxon>Poales</taxon>
        <taxon>Poaceae</taxon>
        <taxon>PACMAD clade</taxon>
        <taxon>Arundinoideae</taxon>
        <taxon>Arundineae</taxon>
        <taxon>Arundo</taxon>
    </lineage>
</organism>
<sequence>MGNKGEISS</sequence>
<accession>A0A0A9ALE0</accession>
<protein>
    <submittedName>
        <fullName evidence="1">Uncharacterized protein</fullName>
    </submittedName>
</protein>